<dbReference type="Proteomes" id="UP001596119">
    <property type="component" value="Unassembled WGS sequence"/>
</dbReference>
<comment type="caution">
    <text evidence="3">The sequence shown here is derived from an EMBL/GenBank/DDBJ whole genome shotgun (WGS) entry which is preliminary data.</text>
</comment>
<dbReference type="InterPro" id="IPR032710">
    <property type="entry name" value="NTF2-like_dom_sf"/>
</dbReference>
<protein>
    <submittedName>
        <fullName evidence="3">Alpha/beta fold hydrolase</fullName>
    </submittedName>
</protein>
<dbReference type="InterPro" id="IPR050266">
    <property type="entry name" value="AB_hydrolase_sf"/>
</dbReference>
<dbReference type="Pfam" id="PF12697">
    <property type="entry name" value="Abhydrolase_6"/>
    <property type="match status" value="1"/>
</dbReference>
<dbReference type="InterPro" id="IPR037401">
    <property type="entry name" value="SnoaL-like"/>
</dbReference>
<gene>
    <name evidence="3" type="ORF">ACFQH9_24940</name>
</gene>
<organism evidence="3 4">
    <name type="scientific">Pseudonocardia lutea</name>
    <dbReference type="NCBI Taxonomy" id="2172015"/>
    <lineage>
        <taxon>Bacteria</taxon>
        <taxon>Bacillati</taxon>
        <taxon>Actinomycetota</taxon>
        <taxon>Actinomycetes</taxon>
        <taxon>Pseudonocardiales</taxon>
        <taxon>Pseudonocardiaceae</taxon>
        <taxon>Pseudonocardia</taxon>
    </lineage>
</organism>
<proteinExistence type="predicted"/>
<dbReference type="PANTHER" id="PTHR43798:SF5">
    <property type="entry name" value="MONOACYLGLYCEROL LIPASE ABHD6"/>
    <property type="match status" value="1"/>
</dbReference>
<feature type="domain" description="AB hydrolase-1" evidence="2">
    <location>
        <begin position="9"/>
        <end position="235"/>
    </location>
</feature>
<keyword evidence="3" id="KW-0378">Hydrolase</keyword>
<dbReference type="RefSeq" id="WP_379569539.1">
    <property type="nucleotide sequence ID" value="NZ_JBHSQK010000074.1"/>
</dbReference>
<evidence type="ECO:0000313" key="4">
    <source>
        <dbReference type="Proteomes" id="UP001596119"/>
    </source>
</evidence>
<evidence type="ECO:0000313" key="3">
    <source>
        <dbReference type="EMBL" id="MFC5951516.1"/>
    </source>
</evidence>
<sequence length="387" mass="40490">MVNADRPTVVLVHGFLDDAAVWRPVRAVLDRRGITTEAIDLAGMSGLPAEPGPYTLPRYADDVVALLDRVAGPVVLVGQSMGAQVVELAARQRPDQVRGLVLVTPVPLAGTSLPAEAVVPFKGLGGDAEGQRQARLGLSVSFPTEELDRLAAVGATVDPGAVPQFVDAWNDGVPEGAQPSTFTGPVLILRGAGDGFCTAELVDAGVAARFAGAEVHAVDGAGHWAHAERPEVVAEHLVGLVESLAGASGNTADGVDAQGWTAAFEKKTADAFGEAFVADVRLRATTLYRPVEGAAAVQQVMAAASSIYESLTFTQQATEGRRDYLEWEATAFGGTEISGVTILTKDEEGRIAEIAIHHRPLQAALTFSEVLGRKLDGIVDAEHFYSS</sequence>
<keyword evidence="4" id="KW-1185">Reference proteome</keyword>
<feature type="domain" description="SnoaL-like" evidence="1">
    <location>
        <begin position="258"/>
        <end position="354"/>
    </location>
</feature>
<dbReference type="SUPFAM" id="SSF53474">
    <property type="entry name" value="alpha/beta-Hydrolases"/>
    <property type="match status" value="1"/>
</dbReference>
<dbReference type="InterPro" id="IPR029058">
    <property type="entry name" value="AB_hydrolase_fold"/>
</dbReference>
<evidence type="ECO:0000259" key="1">
    <source>
        <dbReference type="Pfam" id="PF12680"/>
    </source>
</evidence>
<accession>A0ABW1ICS8</accession>
<name>A0ABW1ICS8_9PSEU</name>
<evidence type="ECO:0000259" key="2">
    <source>
        <dbReference type="Pfam" id="PF12697"/>
    </source>
</evidence>
<dbReference type="GO" id="GO:0016787">
    <property type="term" value="F:hydrolase activity"/>
    <property type="evidence" value="ECO:0007669"/>
    <property type="project" value="UniProtKB-KW"/>
</dbReference>
<dbReference type="Gene3D" id="3.40.50.1820">
    <property type="entry name" value="alpha/beta hydrolase"/>
    <property type="match status" value="1"/>
</dbReference>
<reference evidence="4" key="1">
    <citation type="journal article" date="2019" name="Int. J. Syst. Evol. Microbiol.">
        <title>The Global Catalogue of Microorganisms (GCM) 10K type strain sequencing project: providing services to taxonomists for standard genome sequencing and annotation.</title>
        <authorList>
            <consortium name="The Broad Institute Genomics Platform"/>
            <consortium name="The Broad Institute Genome Sequencing Center for Infectious Disease"/>
            <person name="Wu L."/>
            <person name="Ma J."/>
        </authorList>
    </citation>
    <scope>NUCLEOTIDE SEQUENCE [LARGE SCALE GENOMIC DNA]</scope>
    <source>
        <strain evidence="4">CGMCC 4.7397</strain>
    </source>
</reference>
<dbReference type="Pfam" id="PF12680">
    <property type="entry name" value="SnoaL_2"/>
    <property type="match status" value="1"/>
</dbReference>
<dbReference type="PANTHER" id="PTHR43798">
    <property type="entry name" value="MONOACYLGLYCEROL LIPASE"/>
    <property type="match status" value="1"/>
</dbReference>
<dbReference type="EMBL" id="JBHSQK010000074">
    <property type="protein sequence ID" value="MFC5951516.1"/>
    <property type="molecule type" value="Genomic_DNA"/>
</dbReference>
<dbReference type="InterPro" id="IPR000073">
    <property type="entry name" value="AB_hydrolase_1"/>
</dbReference>
<dbReference type="Gene3D" id="3.10.450.50">
    <property type="match status" value="1"/>
</dbReference>
<dbReference type="SUPFAM" id="SSF54427">
    <property type="entry name" value="NTF2-like"/>
    <property type="match status" value="1"/>
</dbReference>